<evidence type="ECO:0000256" key="1">
    <source>
        <dbReference type="SAM" id="MobiDB-lite"/>
    </source>
</evidence>
<feature type="compositionally biased region" description="Basic and acidic residues" evidence="1">
    <location>
        <begin position="260"/>
        <end position="279"/>
    </location>
</feature>
<organism evidence="2 3">
    <name type="scientific">Lolium multiflorum</name>
    <name type="common">Italian ryegrass</name>
    <name type="synonym">Lolium perenne subsp. multiflorum</name>
    <dbReference type="NCBI Taxonomy" id="4521"/>
    <lineage>
        <taxon>Eukaryota</taxon>
        <taxon>Viridiplantae</taxon>
        <taxon>Streptophyta</taxon>
        <taxon>Embryophyta</taxon>
        <taxon>Tracheophyta</taxon>
        <taxon>Spermatophyta</taxon>
        <taxon>Magnoliopsida</taxon>
        <taxon>Liliopsida</taxon>
        <taxon>Poales</taxon>
        <taxon>Poaceae</taxon>
        <taxon>BOP clade</taxon>
        <taxon>Pooideae</taxon>
        <taxon>Poodae</taxon>
        <taxon>Poeae</taxon>
        <taxon>Poeae Chloroplast Group 2 (Poeae type)</taxon>
        <taxon>Loliodinae</taxon>
        <taxon>Loliinae</taxon>
        <taxon>Lolium</taxon>
    </lineage>
</organism>
<name>A0AAD8QGW8_LOLMU</name>
<gene>
    <name evidence="2" type="ORF">QYE76_007666</name>
</gene>
<feature type="region of interest" description="Disordered" evidence="1">
    <location>
        <begin position="136"/>
        <end position="176"/>
    </location>
</feature>
<comment type="caution">
    <text evidence="2">The sequence shown here is derived from an EMBL/GenBank/DDBJ whole genome shotgun (WGS) entry which is preliminary data.</text>
</comment>
<evidence type="ECO:0000313" key="2">
    <source>
        <dbReference type="EMBL" id="KAK1600988.1"/>
    </source>
</evidence>
<dbReference type="AlphaFoldDB" id="A0AAD8QGW8"/>
<accession>A0AAD8QGW8</accession>
<feature type="compositionally biased region" description="Polar residues" evidence="1">
    <location>
        <begin position="164"/>
        <end position="173"/>
    </location>
</feature>
<keyword evidence="3" id="KW-1185">Reference proteome</keyword>
<protein>
    <submittedName>
        <fullName evidence="2">Uncharacterized protein</fullName>
    </submittedName>
</protein>
<dbReference type="Proteomes" id="UP001231189">
    <property type="component" value="Unassembled WGS sequence"/>
</dbReference>
<sequence length="377" mass="41721">MWLYSGPMDETRVNVAELSEKELLDKVRHLNHFSQEDSIPLLALQELYDSDHQPNEVPSTAEYFPNVSDENLEEGDSTANIESCAEENEVLEDEDNDPANPEAFSADHRSFADDLSDTAESNHDNDADHAPFVDAAPEKASAQLPKRPSGGFTDEDDMLDFYGSQPSTKSSLSKGKEIPSAAAAAVSPSSTEKHGIQTAITILKGFASEFSSLEANKFQLPGEVESTSSKLDNAVKIGVAARQNTDCLKKELDQLKKKLKEEEKERAETEAQRKEKEEAADIPAGSKGKLLDDSSADALTMEIESGDLIQALLQKNKRVMSRLHAMIFPKANQEKSLEQLTATFTVDTELRHHRGIQTYLAYLRRSPCFPSYDRARL</sequence>
<feature type="region of interest" description="Disordered" evidence="1">
    <location>
        <begin position="260"/>
        <end position="287"/>
    </location>
</feature>
<proteinExistence type="predicted"/>
<dbReference type="EMBL" id="JAUUTY010000526">
    <property type="protein sequence ID" value="KAK1600988.1"/>
    <property type="molecule type" value="Genomic_DNA"/>
</dbReference>
<evidence type="ECO:0000313" key="3">
    <source>
        <dbReference type="Proteomes" id="UP001231189"/>
    </source>
</evidence>
<reference evidence="2" key="1">
    <citation type="submission" date="2023-07" db="EMBL/GenBank/DDBJ databases">
        <title>A chromosome-level genome assembly of Lolium multiflorum.</title>
        <authorList>
            <person name="Chen Y."/>
            <person name="Copetti D."/>
            <person name="Kolliker R."/>
            <person name="Studer B."/>
        </authorList>
    </citation>
    <scope>NUCLEOTIDE SEQUENCE</scope>
    <source>
        <strain evidence="2">02402/16</strain>
        <tissue evidence="2">Leaf</tissue>
    </source>
</reference>